<keyword evidence="2" id="KW-1185">Reference proteome</keyword>
<dbReference type="EMBL" id="JACHFD010000005">
    <property type="protein sequence ID" value="MBB5351074.1"/>
    <property type="molecule type" value="Genomic_DNA"/>
</dbReference>
<dbReference type="Proteomes" id="UP000557717">
    <property type="component" value="Unassembled WGS sequence"/>
</dbReference>
<sequence length="88" mass="9814">MPTTESQLRREECRHAVRGHLYARQAISQSATTIRRGLAREYDFTLSEVEAAAEFLTGLEQLSVTPDALGGSRYYRITAIGILAEERG</sequence>
<dbReference type="AlphaFoldDB" id="A0A840V619"/>
<dbReference type="RefSeq" id="WP_184016931.1">
    <property type="nucleotide sequence ID" value="NZ_JACHFD010000005.1"/>
</dbReference>
<evidence type="ECO:0000313" key="1">
    <source>
        <dbReference type="EMBL" id="MBB5351074.1"/>
    </source>
</evidence>
<accession>A0A840V619</accession>
<organism evidence="1 2">
    <name type="scientific">Haloferula luteola</name>
    <dbReference type="NCBI Taxonomy" id="595692"/>
    <lineage>
        <taxon>Bacteria</taxon>
        <taxon>Pseudomonadati</taxon>
        <taxon>Verrucomicrobiota</taxon>
        <taxon>Verrucomicrobiia</taxon>
        <taxon>Verrucomicrobiales</taxon>
        <taxon>Verrucomicrobiaceae</taxon>
        <taxon>Haloferula</taxon>
    </lineage>
</organism>
<gene>
    <name evidence="1" type="ORF">HNR46_001308</name>
</gene>
<proteinExistence type="predicted"/>
<evidence type="ECO:0000313" key="2">
    <source>
        <dbReference type="Proteomes" id="UP000557717"/>
    </source>
</evidence>
<protein>
    <submittedName>
        <fullName evidence="1">Uncharacterized protein</fullName>
    </submittedName>
</protein>
<reference evidence="1 2" key="1">
    <citation type="submission" date="2020-08" db="EMBL/GenBank/DDBJ databases">
        <title>Genomic Encyclopedia of Type Strains, Phase IV (KMG-IV): sequencing the most valuable type-strain genomes for metagenomic binning, comparative biology and taxonomic classification.</title>
        <authorList>
            <person name="Goeker M."/>
        </authorList>
    </citation>
    <scope>NUCLEOTIDE SEQUENCE [LARGE SCALE GENOMIC DNA]</scope>
    <source>
        <strain evidence="1 2">YC6886</strain>
    </source>
</reference>
<name>A0A840V619_9BACT</name>
<comment type="caution">
    <text evidence="1">The sequence shown here is derived from an EMBL/GenBank/DDBJ whole genome shotgun (WGS) entry which is preliminary data.</text>
</comment>